<evidence type="ECO:0000313" key="2">
    <source>
        <dbReference type="Proteomes" id="UP000828390"/>
    </source>
</evidence>
<keyword evidence="2" id="KW-1185">Reference proteome</keyword>
<accession>A0A9D4DJB4</accession>
<comment type="caution">
    <text evidence="1">The sequence shown here is derived from an EMBL/GenBank/DDBJ whole genome shotgun (WGS) entry which is preliminary data.</text>
</comment>
<evidence type="ECO:0000313" key="1">
    <source>
        <dbReference type="EMBL" id="KAH3749998.1"/>
    </source>
</evidence>
<reference evidence="1" key="1">
    <citation type="journal article" date="2019" name="bioRxiv">
        <title>The Genome of the Zebra Mussel, Dreissena polymorpha: A Resource for Invasive Species Research.</title>
        <authorList>
            <person name="McCartney M.A."/>
            <person name="Auch B."/>
            <person name="Kono T."/>
            <person name="Mallez S."/>
            <person name="Zhang Y."/>
            <person name="Obille A."/>
            <person name="Becker A."/>
            <person name="Abrahante J.E."/>
            <person name="Garbe J."/>
            <person name="Badalamenti J.P."/>
            <person name="Herman A."/>
            <person name="Mangelson H."/>
            <person name="Liachko I."/>
            <person name="Sullivan S."/>
            <person name="Sone E.D."/>
            <person name="Koren S."/>
            <person name="Silverstein K.A.T."/>
            <person name="Beckman K.B."/>
            <person name="Gohl D.M."/>
        </authorList>
    </citation>
    <scope>NUCLEOTIDE SEQUENCE</scope>
    <source>
        <strain evidence="1">Duluth1</strain>
        <tissue evidence="1">Whole animal</tissue>
    </source>
</reference>
<gene>
    <name evidence="1" type="ORF">DPMN_184514</name>
</gene>
<protein>
    <submittedName>
        <fullName evidence="1">Uncharacterized protein</fullName>
    </submittedName>
</protein>
<reference evidence="1" key="2">
    <citation type="submission" date="2020-11" db="EMBL/GenBank/DDBJ databases">
        <authorList>
            <person name="McCartney M.A."/>
            <person name="Auch B."/>
            <person name="Kono T."/>
            <person name="Mallez S."/>
            <person name="Becker A."/>
            <person name="Gohl D.M."/>
            <person name="Silverstein K.A.T."/>
            <person name="Koren S."/>
            <person name="Bechman K.B."/>
            <person name="Herman A."/>
            <person name="Abrahante J.E."/>
            <person name="Garbe J."/>
        </authorList>
    </citation>
    <scope>NUCLEOTIDE SEQUENCE</scope>
    <source>
        <strain evidence="1">Duluth1</strain>
        <tissue evidence="1">Whole animal</tissue>
    </source>
</reference>
<proteinExistence type="predicted"/>
<dbReference type="AlphaFoldDB" id="A0A9D4DJB4"/>
<name>A0A9D4DJB4_DREPO</name>
<sequence>MAIPKRRKVLERERIKREVINFMERHKFCAENPASRLYTFDKADNLQNVFMQQT</sequence>
<dbReference type="Proteomes" id="UP000828390">
    <property type="component" value="Unassembled WGS sequence"/>
</dbReference>
<organism evidence="1 2">
    <name type="scientific">Dreissena polymorpha</name>
    <name type="common">Zebra mussel</name>
    <name type="synonym">Mytilus polymorpha</name>
    <dbReference type="NCBI Taxonomy" id="45954"/>
    <lineage>
        <taxon>Eukaryota</taxon>
        <taxon>Metazoa</taxon>
        <taxon>Spiralia</taxon>
        <taxon>Lophotrochozoa</taxon>
        <taxon>Mollusca</taxon>
        <taxon>Bivalvia</taxon>
        <taxon>Autobranchia</taxon>
        <taxon>Heteroconchia</taxon>
        <taxon>Euheterodonta</taxon>
        <taxon>Imparidentia</taxon>
        <taxon>Neoheterodontei</taxon>
        <taxon>Myida</taxon>
        <taxon>Dreissenoidea</taxon>
        <taxon>Dreissenidae</taxon>
        <taxon>Dreissena</taxon>
    </lineage>
</organism>
<dbReference type="EMBL" id="JAIWYP010000010">
    <property type="protein sequence ID" value="KAH3749998.1"/>
    <property type="molecule type" value="Genomic_DNA"/>
</dbReference>